<name>A0ABV9N4C7_9FLAO</name>
<gene>
    <name evidence="10" type="ORF">ACFO5O_12420</name>
</gene>
<dbReference type="InterPro" id="IPR010946">
    <property type="entry name" value="GGGP_synth"/>
</dbReference>
<dbReference type="HAMAP" id="MF_00112">
    <property type="entry name" value="GGGP_HepGP_synthase"/>
    <property type="match status" value="1"/>
</dbReference>
<dbReference type="PANTHER" id="PTHR40029">
    <property type="match status" value="1"/>
</dbReference>
<dbReference type="InterPro" id="IPR038597">
    <property type="entry name" value="GGGP/HepGP_synthase_sf"/>
</dbReference>
<comment type="catalytic activity">
    <reaction evidence="8 9">
        <text>sn-glycerol 1-phosphate + (2E,6E,10E)-geranylgeranyl diphosphate = sn-3-O-(geranylgeranyl)glycerol 1-phosphate + diphosphate</text>
        <dbReference type="Rhea" id="RHEA:23404"/>
        <dbReference type="ChEBI" id="CHEBI:33019"/>
        <dbReference type="ChEBI" id="CHEBI:57677"/>
        <dbReference type="ChEBI" id="CHEBI:57685"/>
        <dbReference type="ChEBI" id="CHEBI:58756"/>
        <dbReference type="EC" id="2.5.1.41"/>
    </reaction>
</comment>
<evidence type="ECO:0000256" key="5">
    <source>
        <dbReference type="ARBA" id="ARBA00023098"/>
    </source>
</evidence>
<dbReference type="Gene3D" id="3.20.20.390">
    <property type="entry name" value="FMN-linked oxidoreductases"/>
    <property type="match status" value="1"/>
</dbReference>
<dbReference type="Pfam" id="PF01884">
    <property type="entry name" value="PcrB"/>
    <property type="match status" value="1"/>
</dbReference>
<keyword evidence="11" id="KW-1185">Reference proteome</keyword>
<evidence type="ECO:0000256" key="1">
    <source>
        <dbReference type="ARBA" id="ARBA00022516"/>
    </source>
</evidence>
<dbReference type="InterPro" id="IPR008205">
    <property type="entry name" value="GGGP_HepGP_synthase"/>
</dbReference>
<evidence type="ECO:0000256" key="4">
    <source>
        <dbReference type="ARBA" id="ARBA00022842"/>
    </source>
</evidence>
<comment type="caution">
    <text evidence="9">Lacks conserved residue(s) required for the propagation of feature annotation.</text>
</comment>
<dbReference type="EMBL" id="JBHSGP010000014">
    <property type="protein sequence ID" value="MFC4723132.1"/>
    <property type="molecule type" value="Genomic_DNA"/>
</dbReference>
<keyword evidence="1 9" id="KW-0444">Lipid biosynthesis</keyword>
<dbReference type="NCBIfam" id="TIGR01768">
    <property type="entry name" value="GGGP-family"/>
    <property type="match status" value="1"/>
</dbReference>
<dbReference type="NCBIfam" id="TIGR01769">
    <property type="entry name" value="GGGP"/>
    <property type="match status" value="1"/>
</dbReference>
<evidence type="ECO:0000256" key="6">
    <source>
        <dbReference type="ARBA" id="ARBA00023209"/>
    </source>
</evidence>
<dbReference type="SUPFAM" id="SSF51395">
    <property type="entry name" value="FMN-linked oxidoreductases"/>
    <property type="match status" value="1"/>
</dbReference>
<sequence length="242" mass="26500">MGMFYNHILQLISEGKKLLAVLIDPDKVSPNNLSGFMQKLNQSMATHIFVGGSTVDDNSTDVLVSSIRKYTQLPIIVFPGDVIQVSGNADALLFLSLISGRNPDYLIEKQIEAVSKLRGTQLEVVPTGYVLIENGKETSVQRVTQTKPLKRDNIQYIVDTTKAGELLGMKLMYLEAGSGALHPVPPKIIKAVKQELTIPLIVGGGIRSKQQLNLAYNSGADLVVIGTAFEENEDFFDEIKKL</sequence>
<dbReference type="Proteomes" id="UP001595953">
    <property type="component" value="Unassembled WGS sequence"/>
</dbReference>
<evidence type="ECO:0000256" key="3">
    <source>
        <dbReference type="ARBA" id="ARBA00022723"/>
    </source>
</evidence>
<keyword evidence="7 9" id="KW-1208">Phospholipid metabolism</keyword>
<comment type="similarity">
    <text evidence="9">Belongs to the GGGP/HepGP synthase family. Group II subfamily.</text>
</comment>
<dbReference type="NCBIfam" id="NF003198">
    <property type="entry name" value="PRK04169.1-2"/>
    <property type="match status" value="1"/>
</dbReference>
<evidence type="ECO:0000313" key="10">
    <source>
        <dbReference type="EMBL" id="MFC4723132.1"/>
    </source>
</evidence>
<dbReference type="EC" id="2.5.1.41" evidence="9"/>
<evidence type="ECO:0000256" key="2">
    <source>
        <dbReference type="ARBA" id="ARBA00022679"/>
    </source>
</evidence>
<keyword evidence="4 9" id="KW-0460">Magnesium</keyword>
<comment type="caution">
    <text evidence="10">The sequence shown here is derived from an EMBL/GenBank/DDBJ whole genome shotgun (WGS) entry which is preliminary data.</text>
</comment>
<protein>
    <recommendedName>
        <fullName evidence="9">Geranylgeranylglyceryl phosphate synthase</fullName>
        <shortName evidence="9">GGGP synthase</shortName>
        <shortName evidence="9">GGGPS</shortName>
        <ecNumber evidence="9">2.5.1.41</ecNumber>
    </recommendedName>
    <alternativeName>
        <fullName evidence="9">(S)-3-O-geranylgeranylglyceryl phosphate synthase</fullName>
    </alternativeName>
    <alternativeName>
        <fullName evidence="9">Phosphoglycerol geranylgeranyltransferase</fullName>
    </alternativeName>
</protein>
<keyword evidence="3 9" id="KW-0479">Metal-binding</keyword>
<evidence type="ECO:0000256" key="7">
    <source>
        <dbReference type="ARBA" id="ARBA00023264"/>
    </source>
</evidence>
<evidence type="ECO:0000256" key="8">
    <source>
        <dbReference type="ARBA" id="ARBA00047288"/>
    </source>
</evidence>
<feature type="binding site" evidence="9">
    <location>
        <begin position="226"/>
        <end position="227"/>
    </location>
    <ligand>
        <name>sn-glycerol 1-phosphate</name>
        <dbReference type="ChEBI" id="CHEBI:57685"/>
    </ligand>
</feature>
<proteinExistence type="inferred from homology"/>
<organism evidence="10 11">
    <name type="scientific">Geojedonia litorea</name>
    <dbReference type="NCBI Taxonomy" id="1268269"/>
    <lineage>
        <taxon>Bacteria</taxon>
        <taxon>Pseudomonadati</taxon>
        <taxon>Bacteroidota</taxon>
        <taxon>Flavobacteriia</taxon>
        <taxon>Flavobacteriales</taxon>
        <taxon>Flavobacteriaceae</taxon>
        <taxon>Geojedonia</taxon>
    </lineage>
</organism>
<keyword evidence="5 9" id="KW-0443">Lipid metabolism</keyword>
<keyword evidence="6 9" id="KW-0594">Phospholipid biosynthesis</keyword>
<evidence type="ECO:0000256" key="9">
    <source>
        <dbReference type="HAMAP-Rule" id="MF_00112"/>
    </source>
</evidence>
<feature type="binding site" evidence="9">
    <location>
        <begin position="204"/>
        <end position="205"/>
    </location>
    <ligand>
        <name>sn-glycerol 1-phosphate</name>
        <dbReference type="ChEBI" id="CHEBI:57685"/>
    </ligand>
</feature>
<feature type="binding site" evidence="9">
    <location>
        <position position="53"/>
    </location>
    <ligand>
        <name>Mg(2+)</name>
        <dbReference type="ChEBI" id="CHEBI:18420"/>
    </ligand>
</feature>
<evidence type="ECO:0000313" key="11">
    <source>
        <dbReference type="Proteomes" id="UP001595953"/>
    </source>
</evidence>
<dbReference type="InterPro" id="IPR039074">
    <property type="entry name" value="GGGP/HepGP_synthase_I"/>
</dbReference>
<dbReference type="PANTHER" id="PTHR40029:SF2">
    <property type="entry name" value="HEPTAPRENYLGLYCERYL PHOSPHATE SYNTHASE"/>
    <property type="match status" value="1"/>
</dbReference>
<comment type="function">
    <text evidence="9">Prenyltransferase that catalyzes the transfer of the geranylgeranyl moiety of geranylgeranyl diphosphate (GGPP) to the C3 hydroxyl of sn-glycerol-1-phosphate (G1P).</text>
</comment>
<feature type="binding site" evidence="9">
    <location>
        <position position="24"/>
    </location>
    <ligand>
        <name>Mg(2+)</name>
        <dbReference type="ChEBI" id="CHEBI:18420"/>
    </ligand>
</feature>
<keyword evidence="2 9" id="KW-0808">Transferase</keyword>
<comment type="cofactor">
    <cofactor evidence="9">
        <name>Mg(2+)</name>
        <dbReference type="ChEBI" id="CHEBI:18420"/>
    </cofactor>
</comment>
<reference evidence="11" key="1">
    <citation type="journal article" date="2019" name="Int. J. Syst. Evol. Microbiol.">
        <title>The Global Catalogue of Microorganisms (GCM) 10K type strain sequencing project: providing services to taxonomists for standard genome sequencing and annotation.</title>
        <authorList>
            <consortium name="The Broad Institute Genomics Platform"/>
            <consortium name="The Broad Institute Genome Sequencing Center for Infectious Disease"/>
            <person name="Wu L."/>
            <person name="Ma J."/>
        </authorList>
    </citation>
    <scope>NUCLEOTIDE SEQUENCE [LARGE SCALE GENOMIC DNA]</scope>
    <source>
        <strain evidence="11">CCUG 63682</strain>
    </source>
</reference>
<dbReference type="RefSeq" id="WP_387964240.1">
    <property type="nucleotide sequence ID" value="NZ_JBHSGP010000014.1"/>
</dbReference>
<accession>A0ABV9N4C7</accession>
<feature type="binding site" evidence="9">
    <location>
        <begin position="173"/>
        <end position="179"/>
    </location>
    <ligand>
        <name>sn-glycerol 1-phosphate</name>
        <dbReference type="ChEBI" id="CHEBI:57685"/>
    </ligand>
</feature>